<dbReference type="Proteomes" id="UP000070133">
    <property type="component" value="Unassembled WGS sequence"/>
</dbReference>
<feature type="region of interest" description="Disordered" evidence="1">
    <location>
        <begin position="138"/>
        <end position="162"/>
    </location>
</feature>
<dbReference type="OrthoDB" id="10250002at2759"/>
<name>A0A139HGA0_9PEZI</name>
<organism evidence="2 3">
    <name type="scientific">Pseudocercospora eumusae</name>
    <dbReference type="NCBI Taxonomy" id="321146"/>
    <lineage>
        <taxon>Eukaryota</taxon>
        <taxon>Fungi</taxon>
        <taxon>Dikarya</taxon>
        <taxon>Ascomycota</taxon>
        <taxon>Pezizomycotina</taxon>
        <taxon>Dothideomycetes</taxon>
        <taxon>Dothideomycetidae</taxon>
        <taxon>Mycosphaerellales</taxon>
        <taxon>Mycosphaerellaceae</taxon>
        <taxon>Pseudocercospora</taxon>
    </lineage>
</organism>
<feature type="compositionally biased region" description="Low complexity" evidence="1">
    <location>
        <begin position="51"/>
        <end position="68"/>
    </location>
</feature>
<accession>A0A139HGA0</accession>
<evidence type="ECO:0000256" key="1">
    <source>
        <dbReference type="SAM" id="MobiDB-lite"/>
    </source>
</evidence>
<feature type="region of interest" description="Disordered" evidence="1">
    <location>
        <begin position="46"/>
        <end position="68"/>
    </location>
</feature>
<keyword evidence="3" id="KW-1185">Reference proteome</keyword>
<sequence length="266" mass="28009">MASTAEAIAIIPIAGPSIVTRKLTKNKVGRPRFSILLGTVINSPQLKRGDSASSATSDYTTASEATTASTSLLESVESAATSPTVIFAVDSATCPTLEPQADTSAPSTPAASPDREICPTCKARTLSSDSVPILKMKDTTPSTSPRPLAAVASPLSSHAPGDEADKITPATSPIVAPKLTTASPEPGTAEINYKANKKHQRPKLQRNLSSLWKILDPPDLRNKTGVLHNLVEQEAGQQRNASHGRNKDSVDSITLNDTLAHKAYRQ</sequence>
<comment type="caution">
    <text evidence="2">The sequence shown here is derived from an EMBL/GenBank/DDBJ whole genome shotgun (WGS) entry which is preliminary data.</text>
</comment>
<feature type="region of interest" description="Disordered" evidence="1">
    <location>
        <begin position="229"/>
        <end position="266"/>
    </location>
</feature>
<dbReference type="EMBL" id="LFZN01000055">
    <property type="protein sequence ID" value="KXT01422.1"/>
    <property type="molecule type" value="Genomic_DNA"/>
</dbReference>
<gene>
    <name evidence="2" type="ORF">AC578_9503</name>
</gene>
<evidence type="ECO:0000313" key="3">
    <source>
        <dbReference type="Proteomes" id="UP000070133"/>
    </source>
</evidence>
<proteinExistence type="predicted"/>
<dbReference type="AlphaFoldDB" id="A0A139HGA0"/>
<protein>
    <submittedName>
        <fullName evidence="2">Uncharacterized protein</fullName>
    </submittedName>
</protein>
<reference evidence="2 3" key="1">
    <citation type="submission" date="2015-07" db="EMBL/GenBank/DDBJ databases">
        <title>Comparative genomics of the Sigatoka disease complex on banana suggests a link between parallel evolutionary changes in Pseudocercospora fijiensis and Pseudocercospora eumusae and increased virulence on the banana host.</title>
        <authorList>
            <person name="Chang T.-C."/>
            <person name="Salvucci A."/>
            <person name="Crous P.W."/>
            <person name="Stergiopoulos I."/>
        </authorList>
    </citation>
    <scope>NUCLEOTIDE SEQUENCE [LARGE SCALE GENOMIC DNA]</scope>
    <source>
        <strain evidence="2 3">CBS 114824</strain>
    </source>
</reference>
<evidence type="ECO:0000313" key="2">
    <source>
        <dbReference type="EMBL" id="KXT01422.1"/>
    </source>
</evidence>